<dbReference type="EMBL" id="UZAJ01018235">
    <property type="protein sequence ID" value="VDO81570.1"/>
    <property type="molecule type" value="Genomic_DNA"/>
</dbReference>
<sequence length="117" mass="13511">MQYLRIDEEKEAKTKSLMDSITWPEFIEKIKGESDNGNVKNVDNSDSLNPEVFPVDDDDDDDALQEAIYTSLLEDSVQKYNNSQLPMHSYIHESKGDMIERLRTAFTKRTKGAFFNI</sequence>
<name>A0A183HX43_9BILA</name>
<evidence type="ECO:0000313" key="2">
    <source>
        <dbReference type="EMBL" id="VDO81570.1"/>
    </source>
</evidence>
<reference evidence="4" key="1">
    <citation type="submission" date="2016-06" db="UniProtKB">
        <authorList>
            <consortium name="WormBaseParasite"/>
        </authorList>
    </citation>
    <scope>IDENTIFICATION</scope>
</reference>
<dbReference type="Proteomes" id="UP000267606">
    <property type="component" value="Unassembled WGS sequence"/>
</dbReference>
<reference evidence="2 3" key="2">
    <citation type="submission" date="2018-11" db="EMBL/GenBank/DDBJ databases">
        <authorList>
            <consortium name="Pathogen Informatics"/>
        </authorList>
    </citation>
    <scope>NUCLEOTIDE SEQUENCE [LARGE SCALE GENOMIC DNA]</scope>
</reference>
<feature type="compositionally biased region" description="Polar residues" evidence="1">
    <location>
        <begin position="35"/>
        <end position="48"/>
    </location>
</feature>
<gene>
    <name evidence="2" type="ORF">OFLC_LOCUS12062</name>
</gene>
<evidence type="ECO:0000256" key="1">
    <source>
        <dbReference type="SAM" id="MobiDB-lite"/>
    </source>
</evidence>
<dbReference type="STRING" id="387005.A0A183HX43"/>
<dbReference type="WBParaSite" id="OFLC_0001205501-mRNA-1">
    <property type="protein sequence ID" value="OFLC_0001205501-mRNA-1"/>
    <property type="gene ID" value="OFLC_0001205501"/>
</dbReference>
<keyword evidence="3" id="KW-1185">Reference proteome</keyword>
<proteinExistence type="predicted"/>
<feature type="region of interest" description="Disordered" evidence="1">
    <location>
        <begin position="34"/>
        <end position="57"/>
    </location>
</feature>
<evidence type="ECO:0000313" key="3">
    <source>
        <dbReference type="Proteomes" id="UP000267606"/>
    </source>
</evidence>
<accession>A0A183HX43</accession>
<protein>
    <submittedName>
        <fullName evidence="4">Ku_PK_bind domain-containing protein</fullName>
    </submittedName>
</protein>
<organism evidence="4">
    <name type="scientific">Onchocerca flexuosa</name>
    <dbReference type="NCBI Taxonomy" id="387005"/>
    <lineage>
        <taxon>Eukaryota</taxon>
        <taxon>Metazoa</taxon>
        <taxon>Ecdysozoa</taxon>
        <taxon>Nematoda</taxon>
        <taxon>Chromadorea</taxon>
        <taxon>Rhabditida</taxon>
        <taxon>Spirurina</taxon>
        <taxon>Spiruromorpha</taxon>
        <taxon>Filarioidea</taxon>
        <taxon>Onchocercidae</taxon>
        <taxon>Onchocerca</taxon>
    </lineage>
</organism>
<evidence type="ECO:0000313" key="4">
    <source>
        <dbReference type="WBParaSite" id="OFLC_0001205501-mRNA-1"/>
    </source>
</evidence>
<dbReference type="AlphaFoldDB" id="A0A183HX43"/>